<dbReference type="InterPro" id="IPR050344">
    <property type="entry name" value="Peptidase_M1_aminopeptidases"/>
</dbReference>
<dbReference type="AlphaFoldDB" id="A0A0J9UIV1"/>
<evidence type="ECO:0000313" key="4">
    <source>
        <dbReference type="Proteomes" id="UP000009097"/>
    </source>
</evidence>
<dbReference type="InterPro" id="IPR045357">
    <property type="entry name" value="Aminopeptidase_N-like_N"/>
</dbReference>
<organism evidence="3 4">
    <name type="scientific">Fusarium oxysporum f. sp. lycopersici (strain 4287 / CBS 123668 / FGSC 9935 / NRRL 34936)</name>
    <name type="common">Fusarium vascular wilt of tomato</name>
    <dbReference type="NCBI Taxonomy" id="426428"/>
    <lineage>
        <taxon>Eukaryota</taxon>
        <taxon>Fungi</taxon>
        <taxon>Dikarya</taxon>
        <taxon>Ascomycota</taxon>
        <taxon>Pezizomycotina</taxon>
        <taxon>Sordariomycetes</taxon>
        <taxon>Hypocreomycetidae</taxon>
        <taxon>Hypocreales</taxon>
        <taxon>Nectriaceae</taxon>
        <taxon>Fusarium</taxon>
        <taxon>Fusarium oxysporum species complex</taxon>
    </lineage>
</organism>
<dbReference type="SUPFAM" id="SSF63737">
    <property type="entry name" value="Leukotriene A4 hydrolase N-terminal domain"/>
    <property type="match status" value="1"/>
</dbReference>
<feature type="region of interest" description="Disordered" evidence="1">
    <location>
        <begin position="143"/>
        <end position="172"/>
    </location>
</feature>
<protein>
    <recommendedName>
        <fullName evidence="2">Aminopeptidase N-like N-terminal domain-containing protein</fullName>
    </recommendedName>
</protein>
<dbReference type="EMBL" id="DS231697">
    <property type="protein sequence ID" value="KNA98080.1"/>
    <property type="molecule type" value="Genomic_DNA"/>
</dbReference>
<feature type="domain" description="Aminopeptidase N-like N-terminal" evidence="2">
    <location>
        <begin position="38"/>
        <end position="127"/>
    </location>
</feature>
<sequence length="172" mass="19450">MEKKERLLLPASVKPVSYEIMLDPDFDEEKFKGHFKFRGDLTGLYQASYKTDGGVKHRIAATAMEPIYAREAFPCSDEPSIKAEFIYSIVVDESFITVSDMAVEKSETFSSSKKLEPFKKNISKPTYASKDLMSCQKHRRIVKSSRLSSGTLGRGKMHPQQGPDICPLSFRQ</sequence>
<dbReference type="VEuPathDB" id="FungiDB:FOXG_18336"/>
<dbReference type="GeneID" id="28959042"/>
<dbReference type="InterPro" id="IPR042097">
    <property type="entry name" value="Aminopeptidase_N-like_N_sf"/>
</dbReference>
<dbReference type="KEGG" id="fox:FOXG_18336"/>
<name>A0A0J9UIV1_FUSO4</name>
<dbReference type="GO" id="GO:0008270">
    <property type="term" value="F:zinc ion binding"/>
    <property type="evidence" value="ECO:0007669"/>
    <property type="project" value="TreeGrafter"/>
</dbReference>
<dbReference type="OrthoDB" id="10031169at2759"/>
<dbReference type="GO" id="GO:0070006">
    <property type="term" value="F:metalloaminopeptidase activity"/>
    <property type="evidence" value="ECO:0007669"/>
    <property type="project" value="TreeGrafter"/>
</dbReference>
<dbReference type="GO" id="GO:0043171">
    <property type="term" value="P:peptide catabolic process"/>
    <property type="evidence" value="ECO:0007669"/>
    <property type="project" value="TreeGrafter"/>
</dbReference>
<evidence type="ECO:0000313" key="3">
    <source>
        <dbReference type="EMBL" id="KNA98080.1"/>
    </source>
</evidence>
<reference evidence="3" key="2">
    <citation type="journal article" date="2010" name="Nature">
        <title>Comparative genomics reveals mobile pathogenicity chromosomes in Fusarium.</title>
        <authorList>
            <person name="Ma L.J."/>
            <person name="van der Does H.C."/>
            <person name="Borkovich K.A."/>
            <person name="Coleman J.J."/>
            <person name="Daboussi M.J."/>
            <person name="Di Pietro A."/>
            <person name="Dufresne M."/>
            <person name="Freitag M."/>
            <person name="Grabherr M."/>
            <person name="Henrissat B."/>
            <person name="Houterman P.M."/>
            <person name="Kang S."/>
            <person name="Shim W.B."/>
            <person name="Woloshuk C."/>
            <person name="Xie X."/>
            <person name="Xu J.R."/>
            <person name="Antoniw J."/>
            <person name="Baker S.E."/>
            <person name="Bluhm B.H."/>
            <person name="Breakspear A."/>
            <person name="Brown D.W."/>
            <person name="Butchko R.A."/>
            <person name="Chapman S."/>
            <person name="Coulson R."/>
            <person name="Coutinho P.M."/>
            <person name="Danchin E.G."/>
            <person name="Diener A."/>
            <person name="Gale L.R."/>
            <person name="Gardiner D.M."/>
            <person name="Goff S."/>
            <person name="Hammond-Kosack K.E."/>
            <person name="Hilburn K."/>
            <person name="Hua-Van A."/>
            <person name="Jonkers W."/>
            <person name="Kazan K."/>
            <person name="Kodira C.D."/>
            <person name="Koehrsen M."/>
            <person name="Kumar L."/>
            <person name="Lee Y.H."/>
            <person name="Li L."/>
            <person name="Manners J.M."/>
            <person name="Miranda-Saavedra D."/>
            <person name="Mukherjee M."/>
            <person name="Park G."/>
            <person name="Park J."/>
            <person name="Park S.Y."/>
            <person name="Proctor R.H."/>
            <person name="Regev A."/>
            <person name="Ruiz-Roldan M.C."/>
            <person name="Sain D."/>
            <person name="Sakthikumar S."/>
            <person name="Sykes S."/>
            <person name="Schwartz D.C."/>
            <person name="Turgeon B.G."/>
            <person name="Wapinski I."/>
            <person name="Yoder O."/>
            <person name="Young S."/>
            <person name="Zeng Q."/>
            <person name="Zhou S."/>
            <person name="Galagan J."/>
            <person name="Cuomo C.A."/>
            <person name="Kistler H.C."/>
            <person name="Rep M."/>
        </authorList>
    </citation>
    <scope>NUCLEOTIDE SEQUENCE [LARGE SCALE GENOMIC DNA]</scope>
    <source>
        <strain evidence="3">4287</strain>
    </source>
</reference>
<accession>A0A0J9UIV1</accession>
<proteinExistence type="predicted"/>
<dbReference type="Pfam" id="PF17900">
    <property type="entry name" value="Peptidase_M1_N"/>
    <property type="match status" value="1"/>
</dbReference>
<gene>
    <name evidence="3" type="ORF">FOXG_18336</name>
</gene>
<dbReference type="GO" id="GO:0016020">
    <property type="term" value="C:membrane"/>
    <property type="evidence" value="ECO:0007669"/>
    <property type="project" value="TreeGrafter"/>
</dbReference>
<dbReference type="Proteomes" id="UP000009097">
    <property type="component" value="Unassembled WGS sequence"/>
</dbReference>
<evidence type="ECO:0000256" key="1">
    <source>
        <dbReference type="SAM" id="MobiDB-lite"/>
    </source>
</evidence>
<dbReference type="PANTHER" id="PTHR11533">
    <property type="entry name" value="PROTEASE M1 ZINC METALLOPROTEASE"/>
    <property type="match status" value="1"/>
</dbReference>
<evidence type="ECO:0000259" key="2">
    <source>
        <dbReference type="Pfam" id="PF17900"/>
    </source>
</evidence>
<dbReference type="PANTHER" id="PTHR11533:SF174">
    <property type="entry name" value="PUROMYCIN-SENSITIVE AMINOPEPTIDASE-RELATED"/>
    <property type="match status" value="1"/>
</dbReference>
<dbReference type="Gene3D" id="2.60.40.1730">
    <property type="entry name" value="tricorn interacting facor f3 domain"/>
    <property type="match status" value="1"/>
</dbReference>
<dbReference type="RefSeq" id="XP_018236126.1">
    <property type="nucleotide sequence ID" value="XM_018398406.1"/>
</dbReference>
<reference evidence="3" key="1">
    <citation type="submission" date="2007-04" db="EMBL/GenBank/DDBJ databases">
        <authorList>
            <consortium name="The Broad Institute Genome Sequencing Platform"/>
            <person name="Birren B."/>
            <person name="Lander E."/>
            <person name="Galagan J."/>
            <person name="Nusbaum C."/>
            <person name="Devon K."/>
            <person name="Ma L.-J."/>
            <person name="Jaffe D."/>
            <person name="Butler J."/>
            <person name="Alvarez P."/>
            <person name="Gnerre S."/>
            <person name="Grabherr M."/>
            <person name="Kleber M."/>
            <person name="Mauceli E."/>
            <person name="Brockman W."/>
            <person name="MacCallum I.A."/>
            <person name="Young S."/>
            <person name="LaButti K."/>
            <person name="DeCaprio D."/>
            <person name="Crawford M."/>
            <person name="Koehrsen M."/>
            <person name="Engels R."/>
            <person name="Montgomery P."/>
            <person name="Pearson M."/>
            <person name="Howarth C."/>
            <person name="Larson L."/>
            <person name="White J."/>
            <person name="O'Leary S."/>
            <person name="Kodira C."/>
            <person name="Zeng Q."/>
            <person name="Yandava C."/>
            <person name="Alvarado L."/>
            <person name="Kistler C."/>
            <person name="Shim W.-B."/>
            <person name="Kang S."/>
            <person name="Woloshuk C."/>
        </authorList>
    </citation>
    <scope>NUCLEOTIDE SEQUENCE</scope>
    <source>
        <strain evidence="3">4287</strain>
    </source>
</reference>
<dbReference type="GO" id="GO:0005737">
    <property type="term" value="C:cytoplasm"/>
    <property type="evidence" value="ECO:0007669"/>
    <property type="project" value="TreeGrafter"/>
</dbReference>
<dbReference type="GO" id="GO:0042277">
    <property type="term" value="F:peptide binding"/>
    <property type="evidence" value="ECO:0007669"/>
    <property type="project" value="TreeGrafter"/>
</dbReference>